<protein>
    <recommendedName>
        <fullName evidence="7">Glutamyl-tRNA(Gln) amidotransferase subunit B, mitochondrial</fullName>
        <shortName evidence="7">Glu-AdT subunit B</shortName>
        <ecNumber evidence="7">6.3.5.-</ecNumber>
    </recommendedName>
</protein>
<comment type="caution">
    <text evidence="9">The sequence shown here is derived from an EMBL/GenBank/DDBJ whole genome shotgun (WGS) entry which is preliminary data.</text>
</comment>
<dbReference type="PANTHER" id="PTHR11659:SF0">
    <property type="entry name" value="GLUTAMYL-TRNA(GLN) AMIDOTRANSFERASE SUBUNIT B, MITOCHONDRIAL"/>
    <property type="match status" value="1"/>
</dbReference>
<dbReference type="InterPro" id="IPR006075">
    <property type="entry name" value="Asn/Gln-tRNA_Trfase_suB/E_cat"/>
</dbReference>
<dbReference type="InterPro" id="IPR018027">
    <property type="entry name" value="Asn/Gln_amidotransferase"/>
</dbReference>
<evidence type="ECO:0000256" key="7">
    <source>
        <dbReference type="HAMAP-Rule" id="MF_03147"/>
    </source>
</evidence>
<evidence type="ECO:0000256" key="1">
    <source>
        <dbReference type="ARBA" id="ARBA00005306"/>
    </source>
</evidence>
<evidence type="ECO:0000256" key="4">
    <source>
        <dbReference type="ARBA" id="ARBA00022840"/>
    </source>
</evidence>
<accession>A0A8H4QZ69</accession>
<dbReference type="Pfam" id="PF02934">
    <property type="entry name" value="GatB_N"/>
    <property type="match status" value="1"/>
</dbReference>
<dbReference type="AlphaFoldDB" id="A0A8H4QZ69"/>
<evidence type="ECO:0000313" key="10">
    <source>
        <dbReference type="Proteomes" id="UP000521872"/>
    </source>
</evidence>
<evidence type="ECO:0000256" key="6">
    <source>
        <dbReference type="ARBA" id="ARBA00047913"/>
    </source>
</evidence>
<reference evidence="9 10" key="1">
    <citation type="submission" date="2019-12" db="EMBL/GenBank/DDBJ databases">
        <authorList>
            <person name="Floudas D."/>
            <person name="Bentzer J."/>
            <person name="Ahren D."/>
            <person name="Johansson T."/>
            <person name="Persson P."/>
            <person name="Tunlid A."/>
        </authorList>
    </citation>
    <scope>NUCLEOTIDE SEQUENCE [LARGE SCALE GENOMIC DNA]</scope>
    <source>
        <strain evidence="9 10">CBS 102.39</strain>
    </source>
</reference>
<dbReference type="SUPFAM" id="SSF89095">
    <property type="entry name" value="GatB/YqeY motif"/>
    <property type="match status" value="1"/>
</dbReference>
<dbReference type="GO" id="GO:0070681">
    <property type="term" value="P:glutaminyl-tRNAGln biosynthesis via transamidation"/>
    <property type="evidence" value="ECO:0007669"/>
    <property type="project" value="UniProtKB-UniRule"/>
</dbReference>
<sequence length="563" mass="62796">MFLRPLAVHRTKHRLFHDLRTYKEDPRWPGWQVIIGIETHAQIKSRRKLFSDSFTSTPDDTPNTNVSAFDAAFPGTLPKTNSKAVDLALRTSLALRCKINARSSFDRKHYFYSDLTSGYQITQQYSPLARDGELSLHSLDSPITVRIKQIQLEQDTAKSTFDSRGSRSQIDLNRAGTGLMEIVSEPDMRSPEEAGAYVRALQSILRAMGSSDGNMEQGSLRCDVNVSVNRKGDPPGTRCEIKNLNSVRFMMAAISKMSCLQTFSLKLINQPAHEIKRQKEFLISNPGSSVPQETRGFNEDTFETFRLRSKEDAPDYRYMPDPNLGTLALSQSRIDEIRNNMPPLPWELRSKILDKYPSLKDKEQSLDVLLNVDNGREVGFDGEDGAGAVEYFERLCQAPKRDPIVILNWMTHELLGQLAARKQSFYQNSLTSEQLGELVDLLQDKIITGTSGKYLLRHMLDNPSSKSPKEIAAELQLVAIASSSGTSKASDAGSSPSSELEILCKAAISELPSEVAAFRAGNKNVLNKILGHVMKKSRGRANAKEVRHIVEKLALGDNHNGDL</sequence>
<dbReference type="EC" id="6.3.5.-" evidence="7"/>
<dbReference type="GO" id="GO:0032543">
    <property type="term" value="P:mitochondrial translation"/>
    <property type="evidence" value="ECO:0007669"/>
    <property type="project" value="UniProtKB-UniRule"/>
</dbReference>
<keyword evidence="2 7" id="KW-0436">Ligase</keyword>
<keyword evidence="7" id="KW-0496">Mitochondrion</keyword>
<proteinExistence type="inferred from homology"/>
<dbReference type="InterPro" id="IPR004413">
    <property type="entry name" value="GatB"/>
</dbReference>
<comment type="catalytic activity">
    <reaction evidence="6 7">
        <text>L-glutamyl-tRNA(Gln) + L-glutamine + ATP + H2O = L-glutaminyl-tRNA(Gln) + L-glutamate + ADP + phosphate + H(+)</text>
        <dbReference type="Rhea" id="RHEA:17521"/>
        <dbReference type="Rhea" id="RHEA-COMP:9681"/>
        <dbReference type="Rhea" id="RHEA-COMP:9684"/>
        <dbReference type="ChEBI" id="CHEBI:15377"/>
        <dbReference type="ChEBI" id="CHEBI:15378"/>
        <dbReference type="ChEBI" id="CHEBI:29985"/>
        <dbReference type="ChEBI" id="CHEBI:30616"/>
        <dbReference type="ChEBI" id="CHEBI:43474"/>
        <dbReference type="ChEBI" id="CHEBI:58359"/>
        <dbReference type="ChEBI" id="CHEBI:78520"/>
        <dbReference type="ChEBI" id="CHEBI:78521"/>
        <dbReference type="ChEBI" id="CHEBI:456216"/>
    </reaction>
</comment>
<feature type="domain" description="Asn/Gln amidotransferase" evidence="8">
    <location>
        <begin position="390"/>
        <end position="553"/>
    </location>
</feature>
<evidence type="ECO:0000259" key="8">
    <source>
        <dbReference type="SMART" id="SM00845"/>
    </source>
</evidence>
<keyword evidence="4 7" id="KW-0067">ATP-binding</keyword>
<dbReference type="NCBIfam" id="NF004012">
    <property type="entry name" value="PRK05477.1-2"/>
    <property type="match status" value="1"/>
</dbReference>
<comment type="subunit">
    <text evidence="7">Subunit of the heterotrimeric GatCAB amidotransferase (AdT) complex, composed of A, B and C subunits.</text>
</comment>
<dbReference type="Gene3D" id="1.10.10.410">
    <property type="match status" value="1"/>
</dbReference>
<dbReference type="Proteomes" id="UP000521872">
    <property type="component" value="Unassembled WGS sequence"/>
</dbReference>
<comment type="subcellular location">
    <subcellularLocation>
        <location evidence="7">Mitochondrion</location>
    </subcellularLocation>
</comment>
<keyword evidence="10" id="KW-1185">Reference proteome</keyword>
<gene>
    <name evidence="9" type="ORF">D9613_004918</name>
</gene>
<evidence type="ECO:0000256" key="2">
    <source>
        <dbReference type="ARBA" id="ARBA00022598"/>
    </source>
</evidence>
<keyword evidence="5 7" id="KW-0648">Protein biosynthesis</keyword>
<evidence type="ECO:0000256" key="5">
    <source>
        <dbReference type="ARBA" id="ARBA00022917"/>
    </source>
</evidence>
<dbReference type="SMART" id="SM00845">
    <property type="entry name" value="GatB_Yqey"/>
    <property type="match status" value="1"/>
</dbReference>
<name>A0A8H4QZ69_9AGAR</name>
<dbReference type="EMBL" id="JAACJL010000016">
    <property type="protein sequence ID" value="KAF4619913.1"/>
    <property type="molecule type" value="Genomic_DNA"/>
</dbReference>
<dbReference type="InterPro" id="IPR014746">
    <property type="entry name" value="Gln_synth/guanido_kin_cat_dom"/>
</dbReference>
<dbReference type="NCBIfam" id="TIGR00133">
    <property type="entry name" value="gatB"/>
    <property type="match status" value="1"/>
</dbReference>
<dbReference type="InterPro" id="IPR003789">
    <property type="entry name" value="Asn/Gln_tRNA_amidoTrase-B-like"/>
</dbReference>
<dbReference type="GO" id="GO:0050567">
    <property type="term" value="F:glutaminyl-tRNA synthase (glutamine-hydrolyzing) activity"/>
    <property type="evidence" value="ECO:0007669"/>
    <property type="project" value="UniProtKB-UniRule"/>
</dbReference>
<dbReference type="Pfam" id="PF02637">
    <property type="entry name" value="GatB_Yqey"/>
    <property type="match status" value="1"/>
</dbReference>
<organism evidence="9 10">
    <name type="scientific">Agrocybe pediades</name>
    <dbReference type="NCBI Taxonomy" id="84607"/>
    <lineage>
        <taxon>Eukaryota</taxon>
        <taxon>Fungi</taxon>
        <taxon>Dikarya</taxon>
        <taxon>Basidiomycota</taxon>
        <taxon>Agaricomycotina</taxon>
        <taxon>Agaricomycetes</taxon>
        <taxon>Agaricomycetidae</taxon>
        <taxon>Agaricales</taxon>
        <taxon>Agaricineae</taxon>
        <taxon>Strophariaceae</taxon>
        <taxon>Agrocybe</taxon>
    </lineage>
</organism>
<dbReference type="GO" id="GO:0005524">
    <property type="term" value="F:ATP binding"/>
    <property type="evidence" value="ECO:0007669"/>
    <property type="project" value="UniProtKB-KW"/>
</dbReference>
<dbReference type="InterPro" id="IPR017959">
    <property type="entry name" value="Asn/Gln-tRNA_amidoTrfase_suB/E"/>
</dbReference>
<keyword evidence="3 7" id="KW-0547">Nucleotide-binding</keyword>
<comment type="similarity">
    <text evidence="1 7">Belongs to the GatB/GatE family. GatB subfamily.</text>
</comment>
<comment type="function">
    <text evidence="7">Allows the formation of correctly charged Gln-tRNA(Gln) through the transamidation of misacylated Glu-tRNA(Gln) in the mitochondria. The reaction takes place in the presence of glutamine and ATP through an activated gamma-phospho-Glu-tRNA(Gln).</text>
</comment>
<dbReference type="SUPFAM" id="SSF55931">
    <property type="entry name" value="Glutamine synthetase/guanido kinase"/>
    <property type="match status" value="1"/>
</dbReference>
<dbReference type="PROSITE" id="PS01234">
    <property type="entry name" value="GATB"/>
    <property type="match status" value="1"/>
</dbReference>
<dbReference type="InterPro" id="IPR023168">
    <property type="entry name" value="GatB_Yqey_C_2"/>
</dbReference>
<evidence type="ECO:0000313" key="9">
    <source>
        <dbReference type="EMBL" id="KAF4619913.1"/>
    </source>
</evidence>
<dbReference type="PANTHER" id="PTHR11659">
    <property type="entry name" value="GLUTAMYL-TRNA GLN AMIDOTRANSFERASE SUBUNIT B MITOCHONDRIAL AND PROKARYOTIC PET112-RELATED"/>
    <property type="match status" value="1"/>
</dbReference>
<evidence type="ECO:0000256" key="3">
    <source>
        <dbReference type="ARBA" id="ARBA00022741"/>
    </source>
</evidence>
<dbReference type="GO" id="GO:0005739">
    <property type="term" value="C:mitochondrion"/>
    <property type="evidence" value="ECO:0007669"/>
    <property type="project" value="UniProtKB-SubCell"/>
</dbReference>
<dbReference type="HAMAP" id="MF_00121">
    <property type="entry name" value="GatB"/>
    <property type="match status" value="1"/>
</dbReference>
<dbReference type="GO" id="GO:0030956">
    <property type="term" value="C:glutamyl-tRNA(Gln) amidotransferase complex"/>
    <property type="evidence" value="ECO:0007669"/>
    <property type="project" value="UniProtKB-UniRule"/>
</dbReference>
<dbReference type="InterPro" id="IPR017958">
    <property type="entry name" value="Gln-tRNA_amidoTrfase_suB_CS"/>
</dbReference>